<accession>A4BRI0</accession>
<dbReference type="eggNOG" id="COG2175">
    <property type="taxonomic scope" value="Bacteria"/>
</dbReference>
<dbReference type="InterPro" id="IPR050411">
    <property type="entry name" value="AlphaKG_dependent_hydroxylases"/>
</dbReference>
<keyword evidence="6" id="KW-1185">Reference proteome</keyword>
<comment type="caution">
    <text evidence="5">The sequence shown here is derived from an EMBL/GenBank/DDBJ whole genome shotgun (WGS) entry which is preliminary data.</text>
</comment>
<gene>
    <name evidence="5" type="ORF">NB231_03695</name>
</gene>
<evidence type="ECO:0000256" key="2">
    <source>
        <dbReference type="ARBA" id="ARBA00023002"/>
    </source>
</evidence>
<reference evidence="5 6" key="1">
    <citation type="submission" date="2006-02" db="EMBL/GenBank/DDBJ databases">
        <authorList>
            <person name="Waterbury J."/>
            <person name="Ferriera S."/>
            <person name="Johnson J."/>
            <person name="Kravitz S."/>
            <person name="Halpern A."/>
            <person name="Remington K."/>
            <person name="Beeson K."/>
            <person name="Tran B."/>
            <person name="Rogers Y.-H."/>
            <person name="Friedman R."/>
            <person name="Venter J.C."/>
        </authorList>
    </citation>
    <scope>NUCLEOTIDE SEQUENCE [LARGE SCALE GENOMIC DNA]</scope>
    <source>
        <strain evidence="5 6">Nb-231</strain>
    </source>
</reference>
<dbReference type="Gene3D" id="3.60.130.10">
    <property type="entry name" value="Clavaminate synthase-like"/>
    <property type="match status" value="1"/>
</dbReference>
<dbReference type="GO" id="GO:0016706">
    <property type="term" value="F:2-oxoglutarate-dependent dioxygenase activity"/>
    <property type="evidence" value="ECO:0007669"/>
    <property type="project" value="UniProtKB-ARBA"/>
</dbReference>
<evidence type="ECO:0000256" key="3">
    <source>
        <dbReference type="ARBA" id="ARBA00023194"/>
    </source>
</evidence>
<proteinExistence type="predicted"/>
<dbReference type="Pfam" id="PF02668">
    <property type="entry name" value="TauD"/>
    <property type="match status" value="1"/>
</dbReference>
<dbReference type="InterPro" id="IPR042098">
    <property type="entry name" value="TauD-like_sf"/>
</dbReference>
<feature type="domain" description="TauD/TfdA-like" evidence="4">
    <location>
        <begin position="36"/>
        <end position="322"/>
    </location>
</feature>
<sequence length="335" mass="37430">MARMRALVEHTDGLQVSSLGEAGALPLVVTPPRRAPLDAWLSQLSGLVADALPEVGGVLFRGFDVPGVAAFQRFVWSFGSPLLSYEFGSTPRTDLGEGVYTSTEYPAHQAIPLHSEQSYTLEWPMRIWFHCVQPSEQGGETPIADCREIYRRIDDEVCRRFTQLGLMYVRNYGNGLDLPWQRAFNTEDRAIVEAFCRTHRIQFEWKSDGELRTRQICQAVARHPASGEWVWFNQAHLFHVSNLAPAIADALLGAVDEADLPRNVYYGDGSPIEPEVLEHVRGVLDACAVKFPWQQGDILMLDNMLAAHGRCPFSGPRQVVVAMAQSYSIKASLMQ</sequence>
<name>A4BRI0_9GAMM</name>
<dbReference type="PANTHER" id="PTHR10696:SF56">
    <property type="entry name" value="TAUD_TFDA-LIKE DOMAIN-CONTAINING PROTEIN"/>
    <property type="match status" value="1"/>
</dbReference>
<organism evidence="5 6">
    <name type="scientific">Nitrococcus mobilis Nb-231</name>
    <dbReference type="NCBI Taxonomy" id="314278"/>
    <lineage>
        <taxon>Bacteria</taxon>
        <taxon>Pseudomonadati</taxon>
        <taxon>Pseudomonadota</taxon>
        <taxon>Gammaproteobacteria</taxon>
        <taxon>Chromatiales</taxon>
        <taxon>Ectothiorhodospiraceae</taxon>
        <taxon>Nitrococcus</taxon>
    </lineage>
</organism>
<dbReference type="SUPFAM" id="SSF51197">
    <property type="entry name" value="Clavaminate synthase-like"/>
    <property type="match status" value="1"/>
</dbReference>
<evidence type="ECO:0000259" key="4">
    <source>
        <dbReference type="Pfam" id="PF02668"/>
    </source>
</evidence>
<dbReference type="AlphaFoldDB" id="A4BRI0"/>
<comment type="cofactor">
    <cofactor evidence="1">
        <name>Fe(2+)</name>
        <dbReference type="ChEBI" id="CHEBI:29033"/>
    </cofactor>
</comment>
<protein>
    <submittedName>
        <fullName evidence="5">SyrP protein, putative</fullName>
    </submittedName>
</protein>
<keyword evidence="3" id="KW-0045">Antibiotic biosynthesis</keyword>
<dbReference type="Proteomes" id="UP000003374">
    <property type="component" value="Unassembled WGS sequence"/>
</dbReference>
<keyword evidence="2" id="KW-0560">Oxidoreductase</keyword>
<dbReference type="InterPro" id="IPR003819">
    <property type="entry name" value="TauD/TfdA-like"/>
</dbReference>
<evidence type="ECO:0000313" key="5">
    <source>
        <dbReference type="EMBL" id="EAR21802.1"/>
    </source>
</evidence>
<dbReference type="EMBL" id="AAOF01000006">
    <property type="protein sequence ID" value="EAR21802.1"/>
    <property type="molecule type" value="Genomic_DNA"/>
</dbReference>
<dbReference type="HOGENOM" id="CLU_044153_0_0_6"/>
<dbReference type="STRING" id="314278.NB231_03695"/>
<evidence type="ECO:0000256" key="1">
    <source>
        <dbReference type="ARBA" id="ARBA00001954"/>
    </source>
</evidence>
<dbReference type="PANTHER" id="PTHR10696">
    <property type="entry name" value="GAMMA-BUTYROBETAINE HYDROXYLASE-RELATED"/>
    <property type="match status" value="1"/>
</dbReference>
<dbReference type="GO" id="GO:0017000">
    <property type="term" value="P:antibiotic biosynthetic process"/>
    <property type="evidence" value="ECO:0007669"/>
    <property type="project" value="UniProtKB-KW"/>
</dbReference>
<evidence type="ECO:0000313" key="6">
    <source>
        <dbReference type="Proteomes" id="UP000003374"/>
    </source>
</evidence>